<reference evidence="2 3" key="1">
    <citation type="submission" date="2019-03" db="EMBL/GenBank/DDBJ databases">
        <title>Genomic Encyclopedia of Type Strains, Phase IV (KMG-IV): sequencing the most valuable type-strain genomes for metagenomic binning, comparative biology and taxonomic classification.</title>
        <authorList>
            <person name="Goeker M."/>
        </authorList>
    </citation>
    <scope>NUCLEOTIDE SEQUENCE [LARGE SCALE GENOMIC DNA]</scope>
    <source>
        <strain evidence="2 3">DSM 45934</strain>
    </source>
</reference>
<accession>A0A4R2JEH7</accession>
<evidence type="ECO:0008006" key="4">
    <source>
        <dbReference type="Google" id="ProtNLM"/>
    </source>
</evidence>
<dbReference type="Proteomes" id="UP000295680">
    <property type="component" value="Unassembled WGS sequence"/>
</dbReference>
<evidence type="ECO:0000256" key="1">
    <source>
        <dbReference type="SAM" id="MobiDB-lite"/>
    </source>
</evidence>
<dbReference type="EMBL" id="SLWS01000006">
    <property type="protein sequence ID" value="TCO57394.1"/>
    <property type="molecule type" value="Genomic_DNA"/>
</dbReference>
<name>A0A4R2JEH7_9PSEU</name>
<gene>
    <name evidence="2" type="ORF">EV192_106872</name>
</gene>
<dbReference type="AlphaFoldDB" id="A0A4R2JEH7"/>
<keyword evidence="3" id="KW-1185">Reference proteome</keyword>
<evidence type="ECO:0000313" key="2">
    <source>
        <dbReference type="EMBL" id="TCO57394.1"/>
    </source>
</evidence>
<feature type="compositionally biased region" description="Low complexity" evidence="1">
    <location>
        <begin position="9"/>
        <end position="28"/>
    </location>
</feature>
<sequence length="109" mass="12712">MTKIHAPTSSNPDRSLSPSSSWCSQRSNPKYTGYVVWNRRRNIRPGRQPDKRHHIHRDWWATHPKSIWIRQDALAAVVEEFFATRVLGPHRRELLDADLSASADRSDRD</sequence>
<comment type="caution">
    <text evidence="2">The sequence shown here is derived from an EMBL/GenBank/DDBJ whole genome shotgun (WGS) entry which is preliminary data.</text>
</comment>
<protein>
    <recommendedName>
        <fullName evidence="4">Recombinase domain-containing protein</fullName>
    </recommendedName>
</protein>
<feature type="region of interest" description="Disordered" evidence="1">
    <location>
        <begin position="1"/>
        <end position="28"/>
    </location>
</feature>
<organism evidence="2 3">
    <name type="scientific">Actinocrispum wychmicini</name>
    <dbReference type="NCBI Taxonomy" id="1213861"/>
    <lineage>
        <taxon>Bacteria</taxon>
        <taxon>Bacillati</taxon>
        <taxon>Actinomycetota</taxon>
        <taxon>Actinomycetes</taxon>
        <taxon>Pseudonocardiales</taxon>
        <taxon>Pseudonocardiaceae</taxon>
        <taxon>Actinocrispum</taxon>
    </lineage>
</organism>
<evidence type="ECO:0000313" key="3">
    <source>
        <dbReference type="Proteomes" id="UP000295680"/>
    </source>
</evidence>
<proteinExistence type="predicted"/>